<name>A0A345P6J6_9GAMM</name>
<dbReference type="OrthoDB" id="5659997at2"/>
<dbReference type="KEGG" id="mbah:HYN46_08675"/>
<evidence type="ECO:0000313" key="2">
    <source>
        <dbReference type="Proteomes" id="UP000253940"/>
    </source>
</evidence>
<evidence type="ECO:0000313" key="1">
    <source>
        <dbReference type="EMBL" id="AXI02905.1"/>
    </source>
</evidence>
<gene>
    <name evidence="1" type="ORF">HYN46_08675</name>
</gene>
<accession>A0A345P6J6</accession>
<reference evidence="1 2" key="1">
    <citation type="submission" date="2018-07" db="EMBL/GenBank/DDBJ databases">
        <title>Genome sequencing of Moraxellaceae gen. HYN0046.</title>
        <authorList>
            <person name="Kim M."/>
            <person name="Yi H."/>
        </authorList>
    </citation>
    <scope>NUCLEOTIDE SEQUENCE [LARGE SCALE GENOMIC DNA]</scope>
    <source>
        <strain evidence="1 2">HYN0046</strain>
    </source>
</reference>
<dbReference type="EMBL" id="CP031222">
    <property type="protein sequence ID" value="AXI02905.1"/>
    <property type="molecule type" value="Genomic_DNA"/>
</dbReference>
<dbReference type="Proteomes" id="UP000253940">
    <property type="component" value="Chromosome"/>
</dbReference>
<protein>
    <submittedName>
        <fullName evidence="1">Uncharacterized protein</fullName>
    </submittedName>
</protein>
<sequence length="131" mass="14092">MKINLLFIAIFSGLGLLGCATTSQYQSQLTAFVGQSPEVLIAKWGTPTARFERENGDEVIAYIRSRDILVPGTPNYAISSDSSVGLIATPAVSTGTSPATLHQSCMTKFIVRDGVIKSSTFEGNDCKSRNW</sequence>
<organism evidence="1 2">
    <name type="scientific">Aquirhabdus parva</name>
    <dbReference type="NCBI Taxonomy" id="2283318"/>
    <lineage>
        <taxon>Bacteria</taxon>
        <taxon>Pseudomonadati</taxon>
        <taxon>Pseudomonadota</taxon>
        <taxon>Gammaproteobacteria</taxon>
        <taxon>Moraxellales</taxon>
        <taxon>Moraxellaceae</taxon>
        <taxon>Aquirhabdus</taxon>
    </lineage>
</organism>
<dbReference type="AlphaFoldDB" id="A0A345P6J6"/>
<proteinExistence type="predicted"/>
<dbReference type="PROSITE" id="PS51257">
    <property type="entry name" value="PROKAR_LIPOPROTEIN"/>
    <property type="match status" value="1"/>
</dbReference>
<keyword evidence="2" id="KW-1185">Reference proteome</keyword>